<dbReference type="KEGG" id="sapi:SAPIS_v1c04980"/>
<dbReference type="RefSeq" id="WP_023789332.1">
    <property type="nucleotide sequence ID" value="NC_022998.1"/>
</dbReference>
<dbReference type="PATRIC" id="fig|1276258.3.peg.504"/>
<keyword evidence="1" id="KW-0732">Signal</keyword>
<name>V5RIN5_SPIAP</name>
<dbReference type="AlphaFoldDB" id="V5RIN5"/>
<dbReference type="OrthoDB" id="391313at2"/>
<organism evidence="2 3">
    <name type="scientific">Spiroplasma apis B31</name>
    <dbReference type="NCBI Taxonomy" id="1276258"/>
    <lineage>
        <taxon>Bacteria</taxon>
        <taxon>Bacillati</taxon>
        <taxon>Mycoplasmatota</taxon>
        <taxon>Mollicutes</taxon>
        <taxon>Entomoplasmatales</taxon>
        <taxon>Spiroplasmataceae</taxon>
        <taxon>Spiroplasma</taxon>
    </lineage>
</organism>
<evidence type="ECO:0000256" key="1">
    <source>
        <dbReference type="SAM" id="SignalP"/>
    </source>
</evidence>
<feature type="signal peptide" evidence="1">
    <location>
        <begin position="1"/>
        <end position="21"/>
    </location>
</feature>
<dbReference type="HOGENOM" id="CLU_1299095_0_0_14"/>
<evidence type="ECO:0000313" key="3">
    <source>
        <dbReference type="Proteomes" id="UP000018550"/>
    </source>
</evidence>
<dbReference type="EMBL" id="CP006682">
    <property type="protein sequence ID" value="AHB36343.1"/>
    <property type="molecule type" value="Genomic_DNA"/>
</dbReference>
<keyword evidence="3" id="KW-1185">Reference proteome</keyword>
<accession>V5RIN5</accession>
<dbReference type="Proteomes" id="UP000018550">
    <property type="component" value="Chromosome"/>
</dbReference>
<protein>
    <recommendedName>
        <fullName evidence="4">Lipoprotein</fullName>
    </recommendedName>
</protein>
<reference evidence="2 3" key="1">
    <citation type="journal article" date="2014" name="Genome Announc.">
        <title>Complete Genome Sequence of Spiroplasma apis B31T (ATCC 33834), a Bacterium Associated with May Disease of Honeybees (Apis mellifera).</title>
        <authorList>
            <person name="Ku C."/>
            <person name="Lo W.S."/>
            <person name="Chen L.L."/>
            <person name="Kuo C.H."/>
        </authorList>
    </citation>
    <scope>NUCLEOTIDE SEQUENCE [LARGE SCALE GENOMIC DNA]</scope>
    <source>
        <strain evidence="2">B31</strain>
    </source>
</reference>
<evidence type="ECO:0008006" key="4">
    <source>
        <dbReference type="Google" id="ProtNLM"/>
    </source>
</evidence>
<sequence>MKKLMSLMAAIGLVSSTGTLFSNVVSCSKAKPSDEVKTLTYKEGKNDKSFVEVLENKTKIGNDSEGRGLLVEQNKLQRDYLDEKNESDEVDFGNYEGSAVYFTVDKTTAINNEESNEDSRIEDSFPNYMKEIFNELNDFKNKQVVNKTEKRVTVDYYFMTIKGVKDSSEFTTFIYNFKLDAKLPEENPSQNNVKEKLKGESTLMYKKTITIS</sequence>
<proteinExistence type="predicted"/>
<gene>
    <name evidence="2" type="ORF">SAPIS_v1c04980</name>
</gene>
<feature type="chain" id="PRO_5004741301" description="Lipoprotein" evidence="1">
    <location>
        <begin position="22"/>
        <end position="212"/>
    </location>
</feature>
<evidence type="ECO:0000313" key="2">
    <source>
        <dbReference type="EMBL" id="AHB36343.1"/>
    </source>
</evidence>